<accession>A0ABQ5VJ91</accession>
<protein>
    <submittedName>
        <fullName evidence="1">Uncharacterized protein</fullName>
    </submittedName>
</protein>
<dbReference type="RefSeq" id="WP_284372914.1">
    <property type="nucleotide sequence ID" value="NZ_BSNL01000001.1"/>
</dbReference>
<reference evidence="1" key="1">
    <citation type="journal article" date="2014" name="Int. J. Syst. Evol. Microbiol.">
        <title>Complete genome of a new Firmicutes species belonging to the dominant human colonic microbiota ('Ruminococcus bicirculans') reveals two chromosomes and a selective capacity to utilize plant glucans.</title>
        <authorList>
            <consortium name="NISC Comparative Sequencing Program"/>
            <person name="Wegmann U."/>
            <person name="Louis P."/>
            <person name="Goesmann A."/>
            <person name="Henrissat B."/>
            <person name="Duncan S.H."/>
            <person name="Flint H.J."/>
        </authorList>
    </citation>
    <scope>NUCLEOTIDE SEQUENCE</scope>
    <source>
        <strain evidence="1">NBRC 109915</strain>
    </source>
</reference>
<organism evidence="1 2">
    <name type="scientific">Sulfitobacter pacificus</name>
    <dbReference type="NCBI Taxonomy" id="1499314"/>
    <lineage>
        <taxon>Bacteria</taxon>
        <taxon>Pseudomonadati</taxon>
        <taxon>Pseudomonadota</taxon>
        <taxon>Alphaproteobacteria</taxon>
        <taxon>Rhodobacterales</taxon>
        <taxon>Roseobacteraceae</taxon>
        <taxon>Sulfitobacter</taxon>
    </lineage>
</organism>
<proteinExistence type="predicted"/>
<dbReference type="Proteomes" id="UP001161388">
    <property type="component" value="Unassembled WGS sequence"/>
</dbReference>
<reference evidence="1" key="2">
    <citation type="submission" date="2023-01" db="EMBL/GenBank/DDBJ databases">
        <title>Draft genome sequence of Sulfitobacter pacificus strain NBRC 109915.</title>
        <authorList>
            <person name="Sun Q."/>
            <person name="Mori K."/>
        </authorList>
    </citation>
    <scope>NUCLEOTIDE SEQUENCE</scope>
    <source>
        <strain evidence="1">NBRC 109915</strain>
    </source>
</reference>
<dbReference type="PROSITE" id="PS51257">
    <property type="entry name" value="PROKAR_LIPOPROTEIN"/>
    <property type="match status" value="1"/>
</dbReference>
<sequence length="95" mass="10107">MKRALSFCMIAAAVTGCTQFPDLDHTQTGALDAAEYPALVPIEPLLAQANTAGADPVQTQDNLDSRLAGLRARANALRGTVLTDAEKRRLETGLR</sequence>
<keyword evidence="2" id="KW-1185">Reference proteome</keyword>
<evidence type="ECO:0000313" key="2">
    <source>
        <dbReference type="Proteomes" id="UP001161388"/>
    </source>
</evidence>
<evidence type="ECO:0000313" key="1">
    <source>
        <dbReference type="EMBL" id="GLQ27134.1"/>
    </source>
</evidence>
<name>A0ABQ5VJ91_9RHOB</name>
<gene>
    <name evidence="1" type="ORF">GCM10007927_19370</name>
</gene>
<comment type="caution">
    <text evidence="1">The sequence shown here is derived from an EMBL/GenBank/DDBJ whole genome shotgun (WGS) entry which is preliminary data.</text>
</comment>
<dbReference type="EMBL" id="BSNL01000001">
    <property type="protein sequence ID" value="GLQ27134.1"/>
    <property type="molecule type" value="Genomic_DNA"/>
</dbReference>